<dbReference type="Proteomes" id="UP000823941">
    <property type="component" value="Chromosome 10"/>
</dbReference>
<dbReference type="EMBL" id="JAHIBW010000010">
    <property type="protein sequence ID" value="KAG7307655.1"/>
    <property type="molecule type" value="Genomic_DNA"/>
</dbReference>
<keyword evidence="3" id="KW-1185">Reference proteome</keyword>
<organism evidence="2 3">
    <name type="scientific">Plutella xylostella</name>
    <name type="common">Diamondback moth</name>
    <name type="synonym">Plutella maculipennis</name>
    <dbReference type="NCBI Taxonomy" id="51655"/>
    <lineage>
        <taxon>Eukaryota</taxon>
        <taxon>Metazoa</taxon>
        <taxon>Ecdysozoa</taxon>
        <taxon>Arthropoda</taxon>
        <taxon>Hexapoda</taxon>
        <taxon>Insecta</taxon>
        <taxon>Pterygota</taxon>
        <taxon>Neoptera</taxon>
        <taxon>Endopterygota</taxon>
        <taxon>Lepidoptera</taxon>
        <taxon>Glossata</taxon>
        <taxon>Ditrysia</taxon>
        <taxon>Yponomeutoidea</taxon>
        <taxon>Plutellidae</taxon>
        <taxon>Plutella</taxon>
    </lineage>
</organism>
<feature type="region of interest" description="Disordered" evidence="1">
    <location>
        <begin position="73"/>
        <end position="93"/>
    </location>
</feature>
<evidence type="ECO:0000313" key="3">
    <source>
        <dbReference type="Proteomes" id="UP000823941"/>
    </source>
</evidence>
<reference evidence="2 3" key="1">
    <citation type="submission" date="2021-06" db="EMBL/GenBank/DDBJ databases">
        <title>A haploid diamondback moth (Plutella xylostella L.) genome assembly resolves 31 chromosomes and identifies a diamide resistance mutation.</title>
        <authorList>
            <person name="Ward C.M."/>
            <person name="Perry K.D."/>
            <person name="Baker G."/>
            <person name="Powis K."/>
            <person name="Heckel D.G."/>
            <person name="Baxter S.W."/>
        </authorList>
    </citation>
    <scope>NUCLEOTIDE SEQUENCE [LARGE SCALE GENOMIC DNA]</scope>
    <source>
        <strain evidence="2 3">LV</strain>
        <tissue evidence="2">Single pupa</tissue>
    </source>
</reference>
<gene>
    <name evidence="2" type="ORF">JYU34_007876</name>
</gene>
<name>A0ABQ7QRH7_PLUXY</name>
<feature type="region of interest" description="Disordered" evidence="1">
    <location>
        <begin position="1"/>
        <end position="30"/>
    </location>
</feature>
<evidence type="ECO:0000256" key="1">
    <source>
        <dbReference type="SAM" id="MobiDB-lite"/>
    </source>
</evidence>
<evidence type="ECO:0000313" key="2">
    <source>
        <dbReference type="EMBL" id="KAG7307655.1"/>
    </source>
</evidence>
<feature type="compositionally biased region" description="Basic residues" evidence="1">
    <location>
        <begin position="75"/>
        <end position="85"/>
    </location>
</feature>
<protein>
    <submittedName>
        <fullName evidence="2">Uncharacterized protein</fullName>
    </submittedName>
</protein>
<accession>A0ABQ7QRH7</accession>
<sequence>MRAPLPGMTVTEPAPPAPPAPPAAPADSDQLLGRVLAARASEGAARGARGGARIWVKQSSLPPAFPAIFDAANHRAARAPRRPRARPPLAGTD</sequence>
<proteinExistence type="predicted"/>
<feature type="compositionally biased region" description="Pro residues" evidence="1">
    <location>
        <begin position="13"/>
        <end position="24"/>
    </location>
</feature>
<comment type="caution">
    <text evidence="2">The sequence shown here is derived from an EMBL/GenBank/DDBJ whole genome shotgun (WGS) entry which is preliminary data.</text>
</comment>